<proteinExistence type="predicted"/>
<dbReference type="InterPro" id="IPR001264">
    <property type="entry name" value="Glyco_trans_51"/>
</dbReference>
<sequence>MRRIFKYLSLVVALLVAALAAYGGKGFYDANLASEDLRSQANELIKVGRGGADLGAERLQWLLRVQDPAYRTHSGVDFSTVGAGATTISQSVSKRLAFEHFQPGIGKVRQTGYALGLEQNLTKDQILALWLDTVEMGRGPQGWMTGFFEASAEVFGAPPSQVAEKEFLSLVAVLIAPSSFDLLRTDEELAARVERIERMIADECAPLDHGDVWLEGCRRTAS</sequence>
<evidence type="ECO:0000259" key="3">
    <source>
        <dbReference type="Pfam" id="PF00912"/>
    </source>
</evidence>
<dbReference type="PANTHER" id="PTHR32282:SF33">
    <property type="entry name" value="PEPTIDOGLYCAN GLYCOSYLTRANSFERASE"/>
    <property type="match status" value="1"/>
</dbReference>
<dbReference type="EMBL" id="FWFN01000010">
    <property type="protein sequence ID" value="SLN72446.1"/>
    <property type="molecule type" value="Genomic_DNA"/>
</dbReference>
<keyword evidence="2" id="KW-0808">Transferase</keyword>
<dbReference type="SUPFAM" id="SSF53955">
    <property type="entry name" value="Lysozyme-like"/>
    <property type="match status" value="1"/>
</dbReference>
<dbReference type="PANTHER" id="PTHR32282">
    <property type="entry name" value="BINDING PROTEIN TRANSPEPTIDASE, PUTATIVE-RELATED"/>
    <property type="match status" value="1"/>
</dbReference>
<reference evidence="4 5" key="1">
    <citation type="submission" date="2017-03" db="EMBL/GenBank/DDBJ databases">
        <authorList>
            <person name="Afonso C.L."/>
            <person name="Miller P.J."/>
            <person name="Scott M.A."/>
            <person name="Spackman E."/>
            <person name="Goraichik I."/>
            <person name="Dimitrov K.M."/>
            <person name="Suarez D.L."/>
            <person name="Swayne D.E."/>
        </authorList>
    </citation>
    <scope>NUCLEOTIDE SEQUENCE [LARGE SCALE GENOMIC DNA]</scope>
    <source>
        <strain evidence="4 5">CECT 7751</strain>
    </source>
</reference>
<dbReference type="Gene3D" id="1.10.3810.10">
    <property type="entry name" value="Biosynthetic peptidoglycan transglycosylase-like"/>
    <property type="match status" value="1"/>
</dbReference>
<accession>A0A1X7A7B1</accession>
<dbReference type="AlphaFoldDB" id="A0A1X7A7B1"/>
<dbReference type="RefSeq" id="WP_085889932.1">
    <property type="nucleotide sequence ID" value="NZ_FWFN01000010.1"/>
</dbReference>
<organism evidence="4 5">
    <name type="scientific">Pseudooceanicola marinus</name>
    <dbReference type="NCBI Taxonomy" id="396013"/>
    <lineage>
        <taxon>Bacteria</taxon>
        <taxon>Pseudomonadati</taxon>
        <taxon>Pseudomonadota</taxon>
        <taxon>Alphaproteobacteria</taxon>
        <taxon>Rhodobacterales</taxon>
        <taxon>Paracoccaceae</taxon>
        <taxon>Pseudooceanicola</taxon>
    </lineage>
</organism>
<evidence type="ECO:0000256" key="1">
    <source>
        <dbReference type="ARBA" id="ARBA00004752"/>
    </source>
</evidence>
<dbReference type="InterPro" id="IPR036950">
    <property type="entry name" value="PBP_transglycosylase"/>
</dbReference>
<evidence type="ECO:0000256" key="2">
    <source>
        <dbReference type="ARBA" id="ARBA00022679"/>
    </source>
</evidence>
<gene>
    <name evidence="4" type="primary">pbpD</name>
    <name evidence="4" type="ORF">PSM7751_03914</name>
</gene>
<name>A0A1X7A7B1_9RHOB</name>
<feature type="domain" description="Glycosyl transferase family 51" evidence="3">
    <location>
        <begin position="80"/>
        <end position="196"/>
    </location>
</feature>
<keyword evidence="5" id="KW-1185">Reference proteome</keyword>
<dbReference type="Proteomes" id="UP000193963">
    <property type="component" value="Unassembled WGS sequence"/>
</dbReference>
<dbReference type="InterPro" id="IPR023346">
    <property type="entry name" value="Lysozyme-like_dom_sf"/>
</dbReference>
<dbReference type="Pfam" id="PF00912">
    <property type="entry name" value="Transgly"/>
    <property type="match status" value="1"/>
</dbReference>
<evidence type="ECO:0000313" key="4">
    <source>
        <dbReference type="EMBL" id="SLN72446.1"/>
    </source>
</evidence>
<evidence type="ECO:0000313" key="5">
    <source>
        <dbReference type="Proteomes" id="UP000193963"/>
    </source>
</evidence>
<dbReference type="GO" id="GO:0008955">
    <property type="term" value="F:peptidoglycan glycosyltransferase activity"/>
    <property type="evidence" value="ECO:0007669"/>
    <property type="project" value="TreeGrafter"/>
</dbReference>
<dbReference type="InterPro" id="IPR050396">
    <property type="entry name" value="Glycosyltr_51/Transpeptidase"/>
</dbReference>
<comment type="pathway">
    <text evidence="1">Cell wall biogenesis; peptidoglycan biosynthesis.</text>
</comment>
<dbReference type="OrthoDB" id="9766909at2"/>
<protein>
    <submittedName>
        <fullName evidence="4">Penicillin-binding protein 4</fullName>
    </submittedName>
</protein>